<reference evidence="1" key="1">
    <citation type="submission" date="2016-10" db="EMBL/GenBank/DDBJ databases">
        <title>Sequence of Gallionella enrichment culture.</title>
        <authorList>
            <person name="Poehlein A."/>
            <person name="Muehling M."/>
            <person name="Daniel R."/>
        </authorList>
    </citation>
    <scope>NUCLEOTIDE SEQUENCE</scope>
</reference>
<accession>A0A1J5QL00</accession>
<protein>
    <submittedName>
        <fullName evidence="1">Uncharacterized protein</fullName>
    </submittedName>
</protein>
<proteinExistence type="predicted"/>
<organism evidence="1">
    <name type="scientific">mine drainage metagenome</name>
    <dbReference type="NCBI Taxonomy" id="410659"/>
    <lineage>
        <taxon>unclassified sequences</taxon>
        <taxon>metagenomes</taxon>
        <taxon>ecological metagenomes</taxon>
    </lineage>
</organism>
<gene>
    <name evidence="1" type="ORF">GALL_340120</name>
</gene>
<dbReference type="EMBL" id="MLJW01000639">
    <property type="protein sequence ID" value="OIQ84182.1"/>
    <property type="molecule type" value="Genomic_DNA"/>
</dbReference>
<dbReference type="AlphaFoldDB" id="A0A1J5QL00"/>
<sequence>MEHTYIDIQAIIAQANQKRSDAFGEWLALAWSHLKVQLSRLAAQVSAQTRSVKLSRLTVAQTHQYLP</sequence>
<name>A0A1J5QL00_9ZZZZ</name>
<comment type="caution">
    <text evidence="1">The sequence shown here is derived from an EMBL/GenBank/DDBJ whole genome shotgun (WGS) entry which is preliminary data.</text>
</comment>
<evidence type="ECO:0000313" key="1">
    <source>
        <dbReference type="EMBL" id="OIQ84182.1"/>
    </source>
</evidence>